<dbReference type="EMBL" id="JBBMEU010000085">
    <property type="protein sequence ID" value="MEQ2423127.1"/>
    <property type="molecule type" value="Genomic_DNA"/>
</dbReference>
<organism evidence="1 2">
    <name type="scientific">Megasphaera intestinihominis</name>
    <dbReference type="NCBI Taxonomy" id="3133159"/>
    <lineage>
        <taxon>Bacteria</taxon>
        <taxon>Bacillati</taxon>
        <taxon>Bacillota</taxon>
        <taxon>Negativicutes</taxon>
        <taxon>Veillonellales</taxon>
        <taxon>Veillonellaceae</taxon>
        <taxon>Megasphaera</taxon>
    </lineage>
</organism>
<evidence type="ECO:0000313" key="1">
    <source>
        <dbReference type="EMBL" id="MEQ2423127.1"/>
    </source>
</evidence>
<accession>A0ABV1CYE4</accession>
<dbReference type="Proteomes" id="UP001433088">
    <property type="component" value="Unassembled WGS sequence"/>
</dbReference>
<dbReference type="RefSeq" id="WP_020311224.1">
    <property type="nucleotide sequence ID" value="NZ_JBBMEU010000085.1"/>
</dbReference>
<name>A0ABV1CYE4_9FIRM</name>
<proteinExistence type="predicted"/>
<reference evidence="1 2" key="1">
    <citation type="submission" date="2024-03" db="EMBL/GenBank/DDBJ databases">
        <title>Human intestinal bacterial collection.</title>
        <authorList>
            <person name="Pauvert C."/>
            <person name="Hitch T.C.A."/>
            <person name="Clavel T."/>
        </authorList>
    </citation>
    <scope>NUCLEOTIDE SEQUENCE [LARGE SCALE GENOMIC DNA]</scope>
    <source>
        <strain evidence="1 2">CLA-AA-H81</strain>
    </source>
</reference>
<keyword evidence="2" id="KW-1185">Reference proteome</keyword>
<sequence>MNLSNTAKVIKESETRKLLTSKGNQEIKEKIRKASHLMFQRNEKAYRDLENR</sequence>
<protein>
    <submittedName>
        <fullName evidence="1">Uncharacterized protein</fullName>
    </submittedName>
</protein>
<gene>
    <name evidence="1" type="ORF">WMO23_10365</name>
</gene>
<comment type="caution">
    <text evidence="1">The sequence shown here is derived from an EMBL/GenBank/DDBJ whole genome shotgun (WGS) entry which is preliminary data.</text>
</comment>
<evidence type="ECO:0000313" key="2">
    <source>
        <dbReference type="Proteomes" id="UP001433088"/>
    </source>
</evidence>